<dbReference type="Gene3D" id="3.10.129.10">
    <property type="entry name" value="Hotdog Thioesterase"/>
    <property type="match status" value="1"/>
</dbReference>
<dbReference type="EMBL" id="QJKB01000002">
    <property type="protein sequence ID" value="PXX45015.1"/>
    <property type="molecule type" value="Genomic_DNA"/>
</dbReference>
<feature type="domain" description="Thioesterase" evidence="2">
    <location>
        <begin position="94"/>
        <end position="170"/>
    </location>
</feature>
<dbReference type="NCBIfam" id="TIGR00369">
    <property type="entry name" value="unchar_dom_1"/>
    <property type="match status" value="1"/>
</dbReference>
<dbReference type="InterPro" id="IPR029069">
    <property type="entry name" value="HotDog_dom_sf"/>
</dbReference>
<name>A0A318JWB4_9BURK</name>
<proteinExistence type="predicted"/>
<keyword evidence="1" id="KW-0378">Hydrolase</keyword>
<dbReference type="AlphaFoldDB" id="A0A318JWB4"/>
<dbReference type="GO" id="GO:0016289">
    <property type="term" value="F:acyl-CoA hydrolase activity"/>
    <property type="evidence" value="ECO:0007669"/>
    <property type="project" value="UniProtKB-ARBA"/>
</dbReference>
<evidence type="ECO:0000259" key="2">
    <source>
        <dbReference type="Pfam" id="PF03061"/>
    </source>
</evidence>
<dbReference type="Pfam" id="PF03061">
    <property type="entry name" value="4HBT"/>
    <property type="match status" value="1"/>
</dbReference>
<comment type="caution">
    <text evidence="3">The sequence shown here is derived from an EMBL/GenBank/DDBJ whole genome shotgun (WGS) entry which is preliminary data.</text>
</comment>
<keyword evidence="4" id="KW-1185">Reference proteome</keyword>
<reference evidence="3 4" key="1">
    <citation type="submission" date="2018-05" db="EMBL/GenBank/DDBJ databases">
        <title>Genomic Encyclopedia of Type Strains, Phase IV (KMG-IV): sequencing the most valuable type-strain genomes for metagenomic binning, comparative biology and taxonomic classification.</title>
        <authorList>
            <person name="Goeker M."/>
        </authorList>
    </citation>
    <scope>NUCLEOTIDE SEQUENCE [LARGE SCALE GENOMIC DNA]</scope>
    <source>
        <strain evidence="3 4">DSM 19792</strain>
    </source>
</reference>
<gene>
    <name evidence="3" type="ORF">DFR42_102227</name>
</gene>
<dbReference type="Proteomes" id="UP000247792">
    <property type="component" value="Unassembled WGS sequence"/>
</dbReference>
<dbReference type="SUPFAM" id="SSF54637">
    <property type="entry name" value="Thioesterase/thiol ester dehydrase-isomerase"/>
    <property type="match status" value="1"/>
</dbReference>
<dbReference type="InterPro" id="IPR003736">
    <property type="entry name" value="PAAI_dom"/>
</dbReference>
<protein>
    <submittedName>
        <fullName evidence="3">Uncharacterized protein (TIGR00369 family)</fullName>
    </submittedName>
</protein>
<evidence type="ECO:0000313" key="3">
    <source>
        <dbReference type="EMBL" id="PXX45015.1"/>
    </source>
</evidence>
<accession>A0A318JWB4</accession>
<dbReference type="OrthoDB" id="9813282at2"/>
<evidence type="ECO:0000256" key="1">
    <source>
        <dbReference type="ARBA" id="ARBA00022801"/>
    </source>
</evidence>
<organism evidence="3 4">
    <name type="scientific">Undibacterium pigrum</name>
    <dbReference type="NCBI Taxonomy" id="401470"/>
    <lineage>
        <taxon>Bacteria</taxon>
        <taxon>Pseudomonadati</taxon>
        <taxon>Pseudomonadota</taxon>
        <taxon>Betaproteobacteria</taxon>
        <taxon>Burkholderiales</taxon>
        <taxon>Oxalobacteraceae</taxon>
        <taxon>Undibacterium</taxon>
    </lineage>
</organism>
<dbReference type="InterPro" id="IPR006683">
    <property type="entry name" value="Thioestr_dom"/>
</dbReference>
<sequence length="184" mass="19496">MTDAKIDPKIDPTAVLKQWQEQEAAVRARMAEPGVLGLDQLKAVSGIDFLRGILEGKYPVAHIGKTLDFIPVEGEAGRIVFQGTPGLQHYNPLGSVHGGYFCTLLDSAVGCAVQSMLPAGVGYTTLEIKVNLIRAMNSKTGPVRAEGKVIQVGKQVGTAEGRIVDAAGKVYAHATTTCLIFPLP</sequence>
<evidence type="ECO:0000313" key="4">
    <source>
        <dbReference type="Proteomes" id="UP000247792"/>
    </source>
</evidence>
<dbReference type="CDD" id="cd03443">
    <property type="entry name" value="PaaI_thioesterase"/>
    <property type="match status" value="1"/>
</dbReference>
<dbReference type="RefSeq" id="WP_110254495.1">
    <property type="nucleotide sequence ID" value="NZ_QJKB01000002.1"/>
</dbReference>